<dbReference type="EMBL" id="LJRO01000360">
    <property type="protein sequence ID" value="KPY95117.1"/>
    <property type="molecule type" value="Genomic_DNA"/>
</dbReference>
<sequence length="416" mass="46990">MFAVRLHCYGLILHRSQNGIELVTRNPVERALMARGVDSALARRLREEKWTLAKLQLQRPEKLLELGLSESVVPKILGKGRPPVPLDVLIKTLYDNRWVCCVCRDAERPVIVHHIKSWAESRDHSPANLAVLCSIHHGEAHSTHALELTLTADRLKADKAVWEQDVSRLDPLAIFKATQLMSCQWWYFNHLRILEIAGHVGVDVTQLQGFQAALRNGVCDEDGYLCAREGLLYVGQAPSHSLYRYMSNMLRAAVDHGCVRNISDDLDRSTLDILVTPGDLVFVQSSYHFTDMPPDGSGADMVRGRRRVNKVEITFVFDRNEGTSGSARTEWLFGVHTLGCLLRVNKLQRDLNGVLHLGATVLAIRSAHEELKSRMYEIGLYQSGLIGHEDEDEDEDEELEDFDPKDDEESDDALHF</sequence>
<reference evidence="2 3" key="1">
    <citation type="submission" date="2015-09" db="EMBL/GenBank/DDBJ databases">
        <title>Genome announcement of multiple Pseudomonas syringae strains.</title>
        <authorList>
            <person name="Thakur S."/>
            <person name="Wang P.W."/>
            <person name="Gong Y."/>
            <person name="Weir B.S."/>
            <person name="Guttman D.S."/>
        </authorList>
    </citation>
    <scope>NUCLEOTIDE SEQUENCE [LARGE SCALE GENOMIC DNA]</scope>
    <source>
        <strain evidence="2 3">ICMP9151</strain>
    </source>
</reference>
<protein>
    <submittedName>
        <fullName evidence="2">HNH endonuclease</fullName>
    </submittedName>
</protein>
<dbReference type="CDD" id="cd00085">
    <property type="entry name" value="HNHc"/>
    <property type="match status" value="1"/>
</dbReference>
<keyword evidence="2" id="KW-0255">Endonuclease</keyword>
<gene>
    <name evidence="2" type="ORF">ALO43_01498</name>
</gene>
<evidence type="ECO:0000256" key="1">
    <source>
        <dbReference type="SAM" id="MobiDB-lite"/>
    </source>
</evidence>
<dbReference type="GO" id="GO:0004519">
    <property type="term" value="F:endonuclease activity"/>
    <property type="evidence" value="ECO:0007669"/>
    <property type="project" value="UniProtKB-KW"/>
</dbReference>
<name>A0AA40P1Z7_9PSED</name>
<proteinExistence type="predicted"/>
<organism evidence="2 3">
    <name type="scientific">Pseudomonas tremae</name>
    <dbReference type="NCBI Taxonomy" id="200454"/>
    <lineage>
        <taxon>Bacteria</taxon>
        <taxon>Pseudomonadati</taxon>
        <taxon>Pseudomonadota</taxon>
        <taxon>Gammaproteobacteria</taxon>
        <taxon>Pseudomonadales</taxon>
        <taxon>Pseudomonadaceae</taxon>
        <taxon>Pseudomonas</taxon>
    </lineage>
</organism>
<keyword evidence="2" id="KW-0378">Hydrolase</keyword>
<evidence type="ECO:0000313" key="3">
    <source>
        <dbReference type="Proteomes" id="UP000050523"/>
    </source>
</evidence>
<feature type="compositionally biased region" description="Acidic residues" evidence="1">
    <location>
        <begin position="389"/>
        <end position="416"/>
    </location>
</feature>
<comment type="caution">
    <text evidence="2">The sequence shown here is derived from an EMBL/GenBank/DDBJ whole genome shotgun (WGS) entry which is preliminary data.</text>
</comment>
<feature type="region of interest" description="Disordered" evidence="1">
    <location>
        <begin position="387"/>
        <end position="416"/>
    </location>
</feature>
<dbReference type="InterPro" id="IPR003615">
    <property type="entry name" value="HNH_nuc"/>
</dbReference>
<dbReference type="AlphaFoldDB" id="A0AA40P1Z7"/>
<accession>A0AA40P1Z7</accession>
<dbReference type="Proteomes" id="UP000050523">
    <property type="component" value="Unassembled WGS sequence"/>
</dbReference>
<evidence type="ECO:0000313" key="2">
    <source>
        <dbReference type="EMBL" id="KPY95117.1"/>
    </source>
</evidence>
<keyword evidence="2" id="KW-0540">Nuclease</keyword>